<dbReference type="EMBL" id="CAJVPV010009346">
    <property type="protein sequence ID" value="CAG8640636.1"/>
    <property type="molecule type" value="Genomic_DNA"/>
</dbReference>
<dbReference type="InterPro" id="IPR000719">
    <property type="entry name" value="Prot_kinase_dom"/>
</dbReference>
<dbReference type="Proteomes" id="UP000789342">
    <property type="component" value="Unassembled WGS sequence"/>
</dbReference>
<comment type="caution">
    <text evidence="3">The sequence shown here is derived from an EMBL/GenBank/DDBJ whole genome shotgun (WGS) entry which is preliminary data.</text>
</comment>
<accession>A0A9N9DLE4</accession>
<proteinExistence type="predicted"/>
<dbReference type="PANTHER" id="PTHR23257:SF974">
    <property type="entry name" value="RECEPTOR-INTERACTING SERINE_THREONINE-PROTEIN KINASE 3"/>
    <property type="match status" value="1"/>
</dbReference>
<gene>
    <name evidence="3" type="ORF">AMORRO_LOCUS9500</name>
</gene>
<dbReference type="GO" id="GO:0005524">
    <property type="term" value="F:ATP binding"/>
    <property type="evidence" value="ECO:0007669"/>
    <property type="project" value="InterPro"/>
</dbReference>
<dbReference type="InterPro" id="IPR050167">
    <property type="entry name" value="Ser_Thr_protein_kinase"/>
</dbReference>
<dbReference type="GO" id="GO:0004672">
    <property type="term" value="F:protein kinase activity"/>
    <property type="evidence" value="ECO:0007669"/>
    <property type="project" value="InterPro"/>
</dbReference>
<dbReference type="InterPro" id="IPR011009">
    <property type="entry name" value="Kinase-like_dom_sf"/>
</dbReference>
<reference evidence="3" key="1">
    <citation type="submission" date="2021-06" db="EMBL/GenBank/DDBJ databases">
        <authorList>
            <person name="Kallberg Y."/>
            <person name="Tangrot J."/>
            <person name="Rosling A."/>
        </authorList>
    </citation>
    <scope>NUCLEOTIDE SEQUENCE</scope>
    <source>
        <strain evidence="3">CL551</strain>
    </source>
</reference>
<dbReference type="GO" id="GO:0005737">
    <property type="term" value="C:cytoplasm"/>
    <property type="evidence" value="ECO:0007669"/>
    <property type="project" value="TreeGrafter"/>
</dbReference>
<dbReference type="GO" id="GO:0007165">
    <property type="term" value="P:signal transduction"/>
    <property type="evidence" value="ECO:0007669"/>
    <property type="project" value="TreeGrafter"/>
</dbReference>
<evidence type="ECO:0000313" key="3">
    <source>
        <dbReference type="EMBL" id="CAG8640636.1"/>
    </source>
</evidence>
<dbReference type="AlphaFoldDB" id="A0A9N9DLE4"/>
<dbReference type="PROSITE" id="PS50011">
    <property type="entry name" value="PROTEIN_KINASE_DOM"/>
    <property type="match status" value="1"/>
</dbReference>
<dbReference type="OrthoDB" id="2443628at2759"/>
<dbReference type="InterPro" id="IPR001245">
    <property type="entry name" value="Ser-Thr/Tyr_kinase_cat_dom"/>
</dbReference>
<feature type="region of interest" description="Disordered" evidence="1">
    <location>
        <begin position="1"/>
        <end position="36"/>
    </location>
</feature>
<protein>
    <submittedName>
        <fullName evidence="3">10446_t:CDS:1</fullName>
    </submittedName>
</protein>
<keyword evidence="4" id="KW-1185">Reference proteome</keyword>
<feature type="domain" description="Protein kinase" evidence="2">
    <location>
        <begin position="22"/>
        <end position="340"/>
    </location>
</feature>
<evidence type="ECO:0000256" key="1">
    <source>
        <dbReference type="SAM" id="MobiDB-lite"/>
    </source>
</evidence>
<dbReference type="Pfam" id="PF07714">
    <property type="entry name" value="PK_Tyr_Ser-Thr"/>
    <property type="match status" value="1"/>
</dbReference>
<dbReference type="PANTHER" id="PTHR23257">
    <property type="entry name" value="SERINE-THREONINE PROTEIN KINASE"/>
    <property type="match status" value="1"/>
</dbReference>
<evidence type="ECO:0000313" key="4">
    <source>
        <dbReference type="Proteomes" id="UP000789342"/>
    </source>
</evidence>
<sequence length="340" mass="39550">MNNQQEKLFISNDDIKLDSDSQSSSDNEGSKNFGTCEECQQPNTGHKWAIWTEGHIKWWDHEKKKWQRNGEISIDRCDLACLKSLKHFTKEFFQEIKNQLKFRKNGKAIAVYGITKDPEKDGFVMVMQYAEKGSLRSMLYKTYNELSWINKLEILRFIAIGLSRIHKEGLVHKDFHSGNIMMTGKSASHITDFGLCKPITTDSTKVFTGYPPFHDAPHDIHLVHSIYNGLRPKIRRPIPKLLEDLIERCLDENLEKRPSSKKLRKILNRYYDDVNLEIEESEIYRQVKSIEEDSARLQKDYSIDFSQLKLNTHTTAVYTSQLLPNPDLFSGDSSQHEIHI</sequence>
<organism evidence="3 4">
    <name type="scientific">Acaulospora morrowiae</name>
    <dbReference type="NCBI Taxonomy" id="94023"/>
    <lineage>
        <taxon>Eukaryota</taxon>
        <taxon>Fungi</taxon>
        <taxon>Fungi incertae sedis</taxon>
        <taxon>Mucoromycota</taxon>
        <taxon>Glomeromycotina</taxon>
        <taxon>Glomeromycetes</taxon>
        <taxon>Diversisporales</taxon>
        <taxon>Acaulosporaceae</taxon>
        <taxon>Acaulospora</taxon>
    </lineage>
</organism>
<name>A0A9N9DLE4_9GLOM</name>
<dbReference type="Gene3D" id="1.10.510.10">
    <property type="entry name" value="Transferase(Phosphotransferase) domain 1"/>
    <property type="match status" value="2"/>
</dbReference>
<dbReference type="SUPFAM" id="SSF56112">
    <property type="entry name" value="Protein kinase-like (PK-like)"/>
    <property type="match status" value="1"/>
</dbReference>
<evidence type="ECO:0000259" key="2">
    <source>
        <dbReference type="PROSITE" id="PS50011"/>
    </source>
</evidence>